<keyword evidence="2" id="KW-0560">Oxidoreductase</keyword>
<dbReference type="PANTHER" id="PTHR43477:SF1">
    <property type="entry name" value="DIHYDROANTICAPSIN 7-DEHYDROGENASE"/>
    <property type="match status" value="1"/>
</dbReference>
<dbReference type="GO" id="GO:0016491">
    <property type="term" value="F:oxidoreductase activity"/>
    <property type="evidence" value="ECO:0007669"/>
    <property type="project" value="UniProtKB-KW"/>
</dbReference>
<proteinExistence type="inferred from homology"/>
<dbReference type="FunFam" id="3.40.50.720:FF:000084">
    <property type="entry name" value="Short-chain dehydrogenase reductase"/>
    <property type="match status" value="1"/>
</dbReference>
<dbReference type="EMBL" id="JAAMOW010000003">
    <property type="protein sequence ID" value="NGY04318.1"/>
    <property type="molecule type" value="Genomic_DNA"/>
</dbReference>
<comment type="caution">
    <text evidence="3">The sequence shown here is derived from an EMBL/GenBank/DDBJ whole genome shotgun (WGS) entry which is preliminary data.</text>
</comment>
<evidence type="ECO:0000313" key="4">
    <source>
        <dbReference type="Proteomes" id="UP000472676"/>
    </source>
</evidence>
<accession>A0A6M2BPC0</accession>
<protein>
    <submittedName>
        <fullName evidence="3">SDR family oxidoreductase</fullName>
    </submittedName>
</protein>
<dbReference type="Gene3D" id="3.40.50.720">
    <property type="entry name" value="NAD(P)-binding Rossmann-like Domain"/>
    <property type="match status" value="1"/>
</dbReference>
<dbReference type="Pfam" id="PF13561">
    <property type="entry name" value="adh_short_C2"/>
    <property type="match status" value="1"/>
</dbReference>
<dbReference type="RefSeq" id="WP_166253427.1">
    <property type="nucleotide sequence ID" value="NZ_JAAMOW010000003.1"/>
</dbReference>
<evidence type="ECO:0000313" key="3">
    <source>
        <dbReference type="EMBL" id="NGY04318.1"/>
    </source>
</evidence>
<gene>
    <name evidence="3" type="ORF">G7Y85_06050</name>
</gene>
<evidence type="ECO:0000256" key="2">
    <source>
        <dbReference type="ARBA" id="ARBA00023002"/>
    </source>
</evidence>
<organism evidence="3 4">
    <name type="scientific">Solimonas terrae</name>
    <dbReference type="NCBI Taxonomy" id="1396819"/>
    <lineage>
        <taxon>Bacteria</taxon>
        <taxon>Pseudomonadati</taxon>
        <taxon>Pseudomonadota</taxon>
        <taxon>Gammaproteobacteria</taxon>
        <taxon>Nevskiales</taxon>
        <taxon>Nevskiaceae</taxon>
        <taxon>Solimonas</taxon>
    </lineage>
</organism>
<name>A0A6M2BPC0_9GAMM</name>
<comment type="similarity">
    <text evidence="1">Belongs to the short-chain dehydrogenases/reductases (SDR) family.</text>
</comment>
<reference evidence="3 4" key="1">
    <citation type="journal article" date="2014" name="Int. J. Syst. Evol. Microbiol.">
        <title>Solimonas terrae sp. nov., isolated from soil.</title>
        <authorList>
            <person name="Kim S.J."/>
            <person name="Moon J.Y."/>
            <person name="Weon H.Y."/>
            <person name="Ahn J.H."/>
            <person name="Chen W.M."/>
            <person name="Kwon S.W."/>
        </authorList>
    </citation>
    <scope>NUCLEOTIDE SEQUENCE [LARGE SCALE GENOMIC DNA]</scope>
    <source>
        <strain evidence="3 4">KIS83-12</strain>
    </source>
</reference>
<dbReference type="PANTHER" id="PTHR43477">
    <property type="entry name" value="DIHYDROANTICAPSIN 7-DEHYDROGENASE"/>
    <property type="match status" value="1"/>
</dbReference>
<dbReference type="PRINTS" id="PR00081">
    <property type="entry name" value="GDHRDH"/>
</dbReference>
<dbReference type="PROSITE" id="PS00061">
    <property type="entry name" value="ADH_SHORT"/>
    <property type="match status" value="1"/>
</dbReference>
<dbReference type="PRINTS" id="PR00080">
    <property type="entry name" value="SDRFAMILY"/>
</dbReference>
<dbReference type="SUPFAM" id="SSF51735">
    <property type="entry name" value="NAD(P)-binding Rossmann-fold domains"/>
    <property type="match status" value="1"/>
</dbReference>
<dbReference type="InterPro" id="IPR020904">
    <property type="entry name" value="Sc_DH/Rdtase_CS"/>
</dbReference>
<evidence type="ECO:0000256" key="1">
    <source>
        <dbReference type="ARBA" id="ARBA00006484"/>
    </source>
</evidence>
<keyword evidence="4" id="KW-1185">Reference proteome</keyword>
<dbReference type="InterPro" id="IPR051122">
    <property type="entry name" value="SDR_DHRS6-like"/>
</dbReference>
<dbReference type="AlphaFoldDB" id="A0A6M2BPC0"/>
<sequence length="245" mass="26239">MTRDAVIRYDYRGRRVLVTGGSQSIGLAVASAFADAGADVCITGTRAAAADYDTDLTRFQYHRLRLQEDEDRAQLATVLGNTLDVLVNNAAQVGGDEYRTPDFAATIGSNLIGVADLCYRLRASLAARNGCIVNVGSVAAFIALRRTPAYTASKAGLLGFTRAIADEWSREGVRVNMVAPGFVDTPMTDWARQDEAAFKNLLRTIPARRFAQPAEVAAAVMFLAAPEAGYITGQSLVVDGGLMLR</sequence>
<dbReference type="Proteomes" id="UP000472676">
    <property type="component" value="Unassembled WGS sequence"/>
</dbReference>
<dbReference type="InterPro" id="IPR036291">
    <property type="entry name" value="NAD(P)-bd_dom_sf"/>
</dbReference>
<dbReference type="InterPro" id="IPR002347">
    <property type="entry name" value="SDR_fam"/>
</dbReference>